<dbReference type="OrthoDB" id="4466740at2"/>
<dbReference type="AlphaFoldDB" id="A0A511MPB1"/>
<gene>
    <name evidence="1" type="ORF">NN4_69740</name>
</gene>
<protein>
    <submittedName>
        <fullName evidence="1">Uncharacterized protein</fullName>
    </submittedName>
</protein>
<reference evidence="1 2" key="1">
    <citation type="submission" date="2019-07" db="EMBL/GenBank/DDBJ databases">
        <title>Whole genome shotgun sequence of Nocardia ninae NBRC 108245.</title>
        <authorList>
            <person name="Hosoyama A."/>
            <person name="Uohara A."/>
            <person name="Ohji S."/>
            <person name="Ichikawa N."/>
        </authorList>
    </citation>
    <scope>NUCLEOTIDE SEQUENCE [LARGE SCALE GENOMIC DNA]</scope>
    <source>
        <strain evidence="1 2">NBRC 108245</strain>
    </source>
</reference>
<keyword evidence="2" id="KW-1185">Reference proteome</keyword>
<sequence>MGDILQADLDALRGLGKALTGRATTIAGIKIDAQTTMPDSPVQQAMAAVGPAALAAYGALRSNIEQMAAVTNSGVKAYGDVERAFVEQFRRIMPPSPDKAKE</sequence>
<dbReference type="Proteomes" id="UP000321424">
    <property type="component" value="Unassembled WGS sequence"/>
</dbReference>
<organism evidence="1 2">
    <name type="scientific">Nocardia ninae NBRC 108245</name>
    <dbReference type="NCBI Taxonomy" id="1210091"/>
    <lineage>
        <taxon>Bacteria</taxon>
        <taxon>Bacillati</taxon>
        <taxon>Actinomycetota</taxon>
        <taxon>Actinomycetes</taxon>
        <taxon>Mycobacteriales</taxon>
        <taxon>Nocardiaceae</taxon>
        <taxon>Nocardia</taxon>
    </lineage>
</organism>
<dbReference type="EMBL" id="BJXA01000070">
    <property type="protein sequence ID" value="GEM42455.1"/>
    <property type="molecule type" value="Genomic_DNA"/>
</dbReference>
<proteinExistence type="predicted"/>
<evidence type="ECO:0000313" key="1">
    <source>
        <dbReference type="EMBL" id="GEM42455.1"/>
    </source>
</evidence>
<dbReference type="RefSeq" id="WP_147140054.1">
    <property type="nucleotide sequence ID" value="NZ_BJXA01000070.1"/>
</dbReference>
<comment type="caution">
    <text evidence="1">The sequence shown here is derived from an EMBL/GenBank/DDBJ whole genome shotgun (WGS) entry which is preliminary data.</text>
</comment>
<evidence type="ECO:0000313" key="2">
    <source>
        <dbReference type="Proteomes" id="UP000321424"/>
    </source>
</evidence>
<accession>A0A511MPB1</accession>
<name>A0A511MPB1_9NOCA</name>